<evidence type="ECO:0000313" key="4">
    <source>
        <dbReference type="EMBL" id="MBD2185870.1"/>
    </source>
</evidence>
<organism evidence="4 5">
    <name type="scientific">Aerosakkonema funiforme FACHB-1375</name>
    <dbReference type="NCBI Taxonomy" id="2949571"/>
    <lineage>
        <taxon>Bacteria</taxon>
        <taxon>Bacillati</taxon>
        <taxon>Cyanobacteriota</taxon>
        <taxon>Cyanophyceae</taxon>
        <taxon>Oscillatoriophycideae</taxon>
        <taxon>Aerosakkonematales</taxon>
        <taxon>Aerosakkonemataceae</taxon>
        <taxon>Aerosakkonema</taxon>
    </lineage>
</organism>
<proteinExistence type="predicted"/>
<dbReference type="PROSITE" id="PS51677">
    <property type="entry name" value="NODB"/>
    <property type="match status" value="1"/>
</dbReference>
<feature type="signal peptide" evidence="2">
    <location>
        <begin position="1"/>
        <end position="26"/>
    </location>
</feature>
<comment type="caution">
    <text evidence="4">The sequence shown here is derived from an EMBL/GenBank/DDBJ whole genome shotgun (WGS) entry which is preliminary data.</text>
</comment>
<dbReference type="GO" id="GO:0005975">
    <property type="term" value="P:carbohydrate metabolic process"/>
    <property type="evidence" value="ECO:0007669"/>
    <property type="project" value="InterPro"/>
</dbReference>
<evidence type="ECO:0000256" key="2">
    <source>
        <dbReference type="SAM" id="SignalP"/>
    </source>
</evidence>
<sequence>MFRSIFLCCLALASFIFIYKANNYEAANTPTTEPQSETLSTVDVSPTPVASPPPPQEEETKKLVFSAPEQFQGQIVHQVQPERNQKLIALTFDDGPWQNTTLQVLEILKKHNVKATFFWIGKHLKQYPQVAQKVVADGHAIGNHTFHHFTRKMNSSTAAREIDETEELISETTGVRTSLLRPPGGVLNNGVVTYAKKKKYAILMWSVDSRDYRVRQASKLAKNVLNSPNSGGIVLLHDGGGNRSATVQALPEIISTLKQRGYKFVTVPELLESAKKAKSQGNRG</sequence>
<evidence type="ECO:0000313" key="5">
    <source>
        <dbReference type="Proteomes" id="UP000641646"/>
    </source>
</evidence>
<feature type="domain" description="NodB homology" evidence="3">
    <location>
        <begin position="86"/>
        <end position="265"/>
    </location>
</feature>
<gene>
    <name evidence="4" type="ORF">H6G03_33235</name>
</gene>
<reference evidence="4" key="2">
    <citation type="submission" date="2020-08" db="EMBL/GenBank/DDBJ databases">
        <authorList>
            <person name="Chen M."/>
            <person name="Teng W."/>
            <person name="Zhao L."/>
            <person name="Hu C."/>
            <person name="Zhou Y."/>
            <person name="Han B."/>
            <person name="Song L."/>
            <person name="Shu W."/>
        </authorList>
    </citation>
    <scope>NUCLEOTIDE SEQUENCE</scope>
    <source>
        <strain evidence="4">FACHB-1375</strain>
    </source>
</reference>
<evidence type="ECO:0000259" key="3">
    <source>
        <dbReference type="PROSITE" id="PS51677"/>
    </source>
</evidence>
<protein>
    <submittedName>
        <fullName evidence="4">Polysaccharide deacetylase family protein</fullName>
    </submittedName>
</protein>
<keyword evidence="5" id="KW-1185">Reference proteome</keyword>
<name>A0A926ZKE6_9CYAN</name>
<dbReference type="GO" id="GO:0016810">
    <property type="term" value="F:hydrolase activity, acting on carbon-nitrogen (but not peptide) bonds"/>
    <property type="evidence" value="ECO:0007669"/>
    <property type="project" value="InterPro"/>
</dbReference>
<accession>A0A926ZKE6</accession>
<dbReference type="Proteomes" id="UP000641646">
    <property type="component" value="Unassembled WGS sequence"/>
</dbReference>
<keyword evidence="2" id="KW-0732">Signal</keyword>
<feature type="chain" id="PRO_5037669826" evidence="2">
    <location>
        <begin position="27"/>
        <end position="284"/>
    </location>
</feature>
<dbReference type="InterPro" id="IPR050248">
    <property type="entry name" value="Polysacc_deacetylase_ArnD"/>
</dbReference>
<dbReference type="PANTHER" id="PTHR10587">
    <property type="entry name" value="GLYCOSYL TRANSFERASE-RELATED"/>
    <property type="match status" value="1"/>
</dbReference>
<dbReference type="InterPro" id="IPR011330">
    <property type="entry name" value="Glyco_hydro/deAcase_b/a-brl"/>
</dbReference>
<dbReference type="AlphaFoldDB" id="A0A926ZKE6"/>
<feature type="compositionally biased region" description="Polar residues" evidence="1">
    <location>
        <begin position="28"/>
        <end position="39"/>
    </location>
</feature>
<evidence type="ECO:0000256" key="1">
    <source>
        <dbReference type="SAM" id="MobiDB-lite"/>
    </source>
</evidence>
<dbReference type="EMBL" id="JACJPW010000147">
    <property type="protein sequence ID" value="MBD2185870.1"/>
    <property type="molecule type" value="Genomic_DNA"/>
</dbReference>
<feature type="region of interest" description="Disordered" evidence="1">
    <location>
        <begin position="28"/>
        <end position="58"/>
    </location>
</feature>
<dbReference type="SUPFAM" id="SSF88713">
    <property type="entry name" value="Glycoside hydrolase/deacetylase"/>
    <property type="match status" value="1"/>
</dbReference>
<dbReference type="InterPro" id="IPR002509">
    <property type="entry name" value="NODB_dom"/>
</dbReference>
<dbReference type="Pfam" id="PF01522">
    <property type="entry name" value="Polysacc_deac_1"/>
    <property type="match status" value="1"/>
</dbReference>
<reference evidence="4" key="1">
    <citation type="journal article" date="2015" name="ISME J.">
        <title>Draft Genome Sequence of Streptomyces incarnatus NRRL8089, which Produces the Nucleoside Antibiotic Sinefungin.</title>
        <authorList>
            <person name="Oshima K."/>
            <person name="Hattori M."/>
            <person name="Shimizu H."/>
            <person name="Fukuda K."/>
            <person name="Nemoto M."/>
            <person name="Inagaki K."/>
            <person name="Tamura T."/>
        </authorList>
    </citation>
    <scope>NUCLEOTIDE SEQUENCE</scope>
    <source>
        <strain evidence="4">FACHB-1375</strain>
    </source>
</reference>
<dbReference type="Gene3D" id="3.20.20.370">
    <property type="entry name" value="Glycoside hydrolase/deacetylase"/>
    <property type="match status" value="1"/>
</dbReference>
<dbReference type="CDD" id="cd10917">
    <property type="entry name" value="CE4_NodB_like_6s_7s"/>
    <property type="match status" value="1"/>
</dbReference>